<protein>
    <submittedName>
        <fullName evidence="1">Uncharacterized protein</fullName>
    </submittedName>
</protein>
<dbReference type="AlphaFoldDB" id="A0A6A5R8L8"/>
<proteinExistence type="predicted"/>
<sequence>MSGHARLKERCARLGPRVEAHAGTVARHPDVQSRWPNFPSAKQDYLQKLPNVQRTVRLTALQNMETEDALAIALLARTLSSWVDGCFNMHVLRHAIQSGRLVGMNEFTPTKPPWASWLRPLRPSGRCSRNRVATYPFNREDLRDRRYPEAGRTRLSHFL</sequence>
<dbReference type="GeneID" id="54346766"/>
<keyword evidence="2" id="KW-1185">Reference proteome</keyword>
<dbReference type="Proteomes" id="UP000800082">
    <property type="component" value="Unassembled WGS sequence"/>
</dbReference>
<reference evidence="1" key="1">
    <citation type="journal article" date="2020" name="Stud. Mycol.">
        <title>101 Dothideomycetes genomes: a test case for predicting lifestyles and emergence of pathogens.</title>
        <authorList>
            <person name="Haridas S."/>
            <person name="Albert R."/>
            <person name="Binder M."/>
            <person name="Bloem J."/>
            <person name="Labutti K."/>
            <person name="Salamov A."/>
            <person name="Andreopoulos B."/>
            <person name="Baker S."/>
            <person name="Barry K."/>
            <person name="Bills G."/>
            <person name="Bluhm B."/>
            <person name="Cannon C."/>
            <person name="Castanera R."/>
            <person name="Culley D."/>
            <person name="Daum C."/>
            <person name="Ezra D."/>
            <person name="Gonzalez J."/>
            <person name="Henrissat B."/>
            <person name="Kuo A."/>
            <person name="Liang C."/>
            <person name="Lipzen A."/>
            <person name="Lutzoni F."/>
            <person name="Magnuson J."/>
            <person name="Mondo S."/>
            <person name="Nolan M."/>
            <person name="Ohm R."/>
            <person name="Pangilinan J."/>
            <person name="Park H.-J."/>
            <person name="Ramirez L."/>
            <person name="Alfaro M."/>
            <person name="Sun H."/>
            <person name="Tritt A."/>
            <person name="Yoshinaga Y."/>
            <person name="Zwiers L.-H."/>
            <person name="Turgeon B."/>
            <person name="Goodwin S."/>
            <person name="Spatafora J."/>
            <person name="Crous P."/>
            <person name="Grigoriev I."/>
        </authorList>
    </citation>
    <scope>NUCLEOTIDE SEQUENCE</scope>
    <source>
        <strain evidence="1">CBS 183.55</strain>
    </source>
</reference>
<organism evidence="1 2">
    <name type="scientific">Didymella exigua CBS 183.55</name>
    <dbReference type="NCBI Taxonomy" id="1150837"/>
    <lineage>
        <taxon>Eukaryota</taxon>
        <taxon>Fungi</taxon>
        <taxon>Dikarya</taxon>
        <taxon>Ascomycota</taxon>
        <taxon>Pezizomycotina</taxon>
        <taxon>Dothideomycetes</taxon>
        <taxon>Pleosporomycetidae</taxon>
        <taxon>Pleosporales</taxon>
        <taxon>Pleosporineae</taxon>
        <taxon>Didymellaceae</taxon>
        <taxon>Didymella</taxon>
    </lineage>
</organism>
<name>A0A6A5R8L8_9PLEO</name>
<evidence type="ECO:0000313" key="2">
    <source>
        <dbReference type="Proteomes" id="UP000800082"/>
    </source>
</evidence>
<dbReference type="EMBL" id="ML978999">
    <property type="protein sequence ID" value="KAF1923973.1"/>
    <property type="molecule type" value="Genomic_DNA"/>
</dbReference>
<dbReference type="RefSeq" id="XP_033444226.1">
    <property type="nucleotide sequence ID" value="XM_033589119.1"/>
</dbReference>
<evidence type="ECO:0000313" key="1">
    <source>
        <dbReference type="EMBL" id="KAF1923973.1"/>
    </source>
</evidence>
<gene>
    <name evidence="1" type="ORF">M421DRAFT_302679</name>
</gene>
<accession>A0A6A5R8L8</accession>